<evidence type="ECO:0000313" key="1">
    <source>
        <dbReference type="EMBL" id="GBM27977.1"/>
    </source>
</evidence>
<dbReference type="EMBL" id="BGPR01000599">
    <property type="protein sequence ID" value="GBM27977.1"/>
    <property type="molecule type" value="Genomic_DNA"/>
</dbReference>
<reference evidence="1 2" key="1">
    <citation type="journal article" date="2019" name="Sci. Rep.">
        <title>Orb-weaving spider Araneus ventricosus genome elucidates the spidroin gene catalogue.</title>
        <authorList>
            <person name="Kono N."/>
            <person name="Nakamura H."/>
            <person name="Ohtoshi R."/>
            <person name="Moran D.A.P."/>
            <person name="Shinohara A."/>
            <person name="Yoshida Y."/>
            <person name="Fujiwara M."/>
            <person name="Mori M."/>
            <person name="Tomita M."/>
            <person name="Arakawa K."/>
        </authorList>
    </citation>
    <scope>NUCLEOTIDE SEQUENCE [LARGE SCALE GENOMIC DNA]</scope>
</reference>
<sequence>MSRGPVVHPTQMTQEGRRKFIHSAEFGLQAQKKISRPGFRVPGMCQLRQRVPNPNGFEDILAASVGDSRKLFSRRSKNNRTLEEVQPSHLTTLNTIEKKLFAPSIERQIHSTILFVEPIFLKRYDLCVRVWRRV</sequence>
<protein>
    <submittedName>
        <fullName evidence="1">Uncharacterized protein</fullName>
    </submittedName>
</protein>
<gene>
    <name evidence="1" type="ORF">AVEN_20588_1</name>
</gene>
<organism evidence="1 2">
    <name type="scientific">Araneus ventricosus</name>
    <name type="common">Orbweaver spider</name>
    <name type="synonym">Epeira ventricosa</name>
    <dbReference type="NCBI Taxonomy" id="182803"/>
    <lineage>
        <taxon>Eukaryota</taxon>
        <taxon>Metazoa</taxon>
        <taxon>Ecdysozoa</taxon>
        <taxon>Arthropoda</taxon>
        <taxon>Chelicerata</taxon>
        <taxon>Arachnida</taxon>
        <taxon>Araneae</taxon>
        <taxon>Araneomorphae</taxon>
        <taxon>Entelegynae</taxon>
        <taxon>Araneoidea</taxon>
        <taxon>Araneidae</taxon>
        <taxon>Araneus</taxon>
    </lineage>
</organism>
<dbReference type="Proteomes" id="UP000499080">
    <property type="component" value="Unassembled WGS sequence"/>
</dbReference>
<evidence type="ECO:0000313" key="2">
    <source>
        <dbReference type="Proteomes" id="UP000499080"/>
    </source>
</evidence>
<dbReference type="AlphaFoldDB" id="A0A4Y2EGP4"/>
<accession>A0A4Y2EGP4</accession>
<keyword evidence="2" id="KW-1185">Reference proteome</keyword>
<name>A0A4Y2EGP4_ARAVE</name>
<comment type="caution">
    <text evidence="1">The sequence shown here is derived from an EMBL/GenBank/DDBJ whole genome shotgun (WGS) entry which is preliminary data.</text>
</comment>
<proteinExistence type="predicted"/>